<dbReference type="GO" id="GO:0005886">
    <property type="term" value="C:plasma membrane"/>
    <property type="evidence" value="ECO:0007669"/>
    <property type="project" value="UniProtKB-SubCell"/>
</dbReference>
<sequence>MRNEHESALEEALEDVPAEELEQVAHNTSRKLLTLVGIGVVLFGLIQFTPLGQQLRDWNTLAGMFKGGGLRAELYFVLLSGFLIMVGVPRLLFCALAGFAFGFWQGLLWSTLGSLLGSFVAFRAARWGGREWLTERFGKNRFFGRIVHAKPTIASVVLIRMLPVSNGIINLGLALSKVRNRAFVFGSIIGFLPQGVVAVIVGSGVAQDVPWAGAVQLGVAAVLLAGIWVWTLRKHRNGEKH</sequence>
<evidence type="ECO:0000256" key="1">
    <source>
        <dbReference type="ARBA" id="ARBA00004651"/>
    </source>
</evidence>
<feature type="domain" description="VTT" evidence="7">
    <location>
        <begin position="88"/>
        <end position="203"/>
    </location>
</feature>
<evidence type="ECO:0000256" key="3">
    <source>
        <dbReference type="ARBA" id="ARBA00022692"/>
    </source>
</evidence>
<dbReference type="PANTHER" id="PTHR12677:SF59">
    <property type="entry name" value="GOLGI APPARATUS MEMBRANE PROTEIN TVP38-RELATED"/>
    <property type="match status" value="1"/>
</dbReference>
<evidence type="ECO:0000256" key="5">
    <source>
        <dbReference type="ARBA" id="ARBA00023136"/>
    </source>
</evidence>
<evidence type="ECO:0000259" key="7">
    <source>
        <dbReference type="Pfam" id="PF09335"/>
    </source>
</evidence>
<feature type="transmembrane region" description="Helical" evidence="6">
    <location>
        <begin position="74"/>
        <end position="101"/>
    </location>
</feature>
<keyword evidence="5 6" id="KW-0472">Membrane</keyword>
<protein>
    <recommendedName>
        <fullName evidence="6">TVP38/TMEM64 family membrane protein</fullName>
    </recommendedName>
</protein>
<evidence type="ECO:0000256" key="2">
    <source>
        <dbReference type="ARBA" id="ARBA00022475"/>
    </source>
</evidence>
<evidence type="ECO:0000256" key="6">
    <source>
        <dbReference type="RuleBase" id="RU366058"/>
    </source>
</evidence>
<dbReference type="AlphaFoldDB" id="A0A1H8EX25"/>
<proteinExistence type="inferred from homology"/>
<organism evidence="8 9">
    <name type="scientific">Brachymonas denitrificans DSM 15123</name>
    <dbReference type="NCBI Taxonomy" id="1121117"/>
    <lineage>
        <taxon>Bacteria</taxon>
        <taxon>Pseudomonadati</taxon>
        <taxon>Pseudomonadota</taxon>
        <taxon>Betaproteobacteria</taxon>
        <taxon>Burkholderiales</taxon>
        <taxon>Comamonadaceae</taxon>
        <taxon>Brachymonas</taxon>
    </lineage>
</organism>
<dbReference type="RefSeq" id="WP_091814176.1">
    <property type="nucleotide sequence ID" value="NZ_FOCW01000001.1"/>
</dbReference>
<accession>A0A1H8EX25</accession>
<keyword evidence="3 6" id="KW-0812">Transmembrane</keyword>
<comment type="subcellular location">
    <subcellularLocation>
        <location evidence="1 6">Cell membrane</location>
        <topology evidence="1 6">Multi-pass membrane protein</topology>
    </subcellularLocation>
</comment>
<feature type="transmembrane region" description="Helical" evidence="6">
    <location>
        <begin position="182"/>
        <end position="205"/>
    </location>
</feature>
<dbReference type="PANTHER" id="PTHR12677">
    <property type="entry name" value="GOLGI APPARATUS MEMBRANE PROTEIN TVP38-RELATED"/>
    <property type="match status" value="1"/>
</dbReference>
<dbReference type="InterPro" id="IPR015414">
    <property type="entry name" value="TMEM64"/>
</dbReference>
<dbReference type="OrthoDB" id="8828485at2"/>
<keyword evidence="2 6" id="KW-1003">Cell membrane</keyword>
<evidence type="ECO:0000313" key="9">
    <source>
        <dbReference type="Proteomes" id="UP000199531"/>
    </source>
</evidence>
<reference evidence="8 9" key="1">
    <citation type="submission" date="2016-10" db="EMBL/GenBank/DDBJ databases">
        <authorList>
            <person name="de Groot N.N."/>
        </authorList>
    </citation>
    <scope>NUCLEOTIDE SEQUENCE [LARGE SCALE GENOMIC DNA]</scope>
    <source>
        <strain evidence="8 9">DSM 15123</strain>
    </source>
</reference>
<feature type="transmembrane region" description="Helical" evidence="6">
    <location>
        <begin position="32"/>
        <end position="53"/>
    </location>
</feature>
<dbReference type="InterPro" id="IPR032816">
    <property type="entry name" value="VTT_dom"/>
</dbReference>
<comment type="similarity">
    <text evidence="6">Belongs to the TVP38/TMEM64 family.</text>
</comment>
<dbReference type="EMBL" id="FOCW01000001">
    <property type="protein sequence ID" value="SEN23308.1"/>
    <property type="molecule type" value="Genomic_DNA"/>
</dbReference>
<dbReference type="STRING" id="1121117.SAMN02745977_00826"/>
<feature type="transmembrane region" description="Helical" evidence="6">
    <location>
        <begin position="211"/>
        <end position="232"/>
    </location>
</feature>
<keyword evidence="4 6" id="KW-1133">Transmembrane helix</keyword>
<feature type="transmembrane region" description="Helical" evidence="6">
    <location>
        <begin position="107"/>
        <end position="125"/>
    </location>
</feature>
<dbReference type="Pfam" id="PF09335">
    <property type="entry name" value="VTT_dom"/>
    <property type="match status" value="1"/>
</dbReference>
<gene>
    <name evidence="8" type="ORF">SAMN02745977_00826</name>
</gene>
<keyword evidence="9" id="KW-1185">Reference proteome</keyword>
<evidence type="ECO:0000313" key="8">
    <source>
        <dbReference type="EMBL" id="SEN23308.1"/>
    </source>
</evidence>
<name>A0A1H8EX25_9BURK</name>
<evidence type="ECO:0000256" key="4">
    <source>
        <dbReference type="ARBA" id="ARBA00022989"/>
    </source>
</evidence>
<dbReference type="Proteomes" id="UP000199531">
    <property type="component" value="Unassembled WGS sequence"/>
</dbReference>